<dbReference type="STRING" id="1108595.BKX93_20195"/>
<sequence>MVPEMSILGRFSGRRLKPARIVFDEQGLSVLRGDALRWRVPLEDIASVGLRRGRRLFGLFPLGRWLVVESRGGAFHVQSGLEFKNDDLERLVARICQYIP</sequence>
<dbReference type="AlphaFoldDB" id="A0A1D9LLA1"/>
<dbReference type="Proteomes" id="UP000178776">
    <property type="component" value="Chromosome"/>
</dbReference>
<evidence type="ECO:0000313" key="2">
    <source>
        <dbReference type="Proteomes" id="UP000178776"/>
    </source>
</evidence>
<name>A0A1D9LLA1_9NEIS</name>
<dbReference type="EMBL" id="CP017707">
    <property type="protein sequence ID" value="AOZ52088.1"/>
    <property type="molecule type" value="Genomic_DNA"/>
</dbReference>
<evidence type="ECO:0000313" key="1">
    <source>
        <dbReference type="EMBL" id="AOZ52088.1"/>
    </source>
</evidence>
<accession>A0A1D9LLA1</accession>
<reference evidence="1 2" key="1">
    <citation type="submission" date="2016-10" db="EMBL/GenBank/DDBJ databases">
        <title>Chromobacterium muskegensis sp. nov., an insecticidal bacterium isolated from Sphagnum bogs.</title>
        <authorList>
            <person name="Sparks M.E."/>
            <person name="Blackburn M.B."/>
            <person name="Gundersen-Rindal D.E."/>
            <person name="Mitchell A."/>
            <person name="Farrar R."/>
            <person name="Kuhar D."/>
        </authorList>
    </citation>
    <scope>NUCLEOTIDE SEQUENCE [LARGE SCALE GENOMIC DNA]</scope>
    <source>
        <strain evidence="1 2">21-1</strain>
    </source>
</reference>
<dbReference type="KEGG" id="cvc:BKX93_20195"/>
<organism evidence="1 2">
    <name type="scientific">Chromobacterium vaccinii</name>
    <dbReference type="NCBI Taxonomy" id="1108595"/>
    <lineage>
        <taxon>Bacteria</taxon>
        <taxon>Pseudomonadati</taxon>
        <taxon>Pseudomonadota</taxon>
        <taxon>Betaproteobacteria</taxon>
        <taxon>Neisseriales</taxon>
        <taxon>Chromobacteriaceae</taxon>
        <taxon>Chromobacterium</taxon>
    </lineage>
</organism>
<protein>
    <submittedName>
        <fullName evidence="1">Uncharacterized protein</fullName>
    </submittedName>
</protein>
<proteinExistence type="predicted"/>
<gene>
    <name evidence="1" type="ORF">BKX93_20195</name>
</gene>